<keyword evidence="1" id="KW-0472">Membrane</keyword>
<gene>
    <name evidence="3" type="ORF">NCTC11842_01574</name>
</gene>
<dbReference type="SUPFAM" id="SSF51735">
    <property type="entry name" value="NAD(P)-binding Rossmann-fold domains"/>
    <property type="match status" value="1"/>
</dbReference>
<dbReference type="InterPro" id="IPR036291">
    <property type="entry name" value="NAD(P)-bd_dom_sf"/>
</dbReference>
<dbReference type="Gene3D" id="3.40.50.720">
    <property type="entry name" value="NAD(P)-binding Rossmann-like Domain"/>
    <property type="match status" value="1"/>
</dbReference>
<dbReference type="InterPro" id="IPR003148">
    <property type="entry name" value="RCK_N"/>
</dbReference>
<evidence type="ECO:0000259" key="2">
    <source>
        <dbReference type="Pfam" id="PF02254"/>
    </source>
</evidence>
<keyword evidence="1" id="KW-1133">Transmembrane helix</keyword>
<reference evidence="3 4" key="1">
    <citation type="submission" date="2018-06" db="EMBL/GenBank/DDBJ databases">
        <authorList>
            <consortium name="Pathogen Informatics"/>
            <person name="Doyle S."/>
        </authorList>
    </citation>
    <scope>NUCLEOTIDE SEQUENCE [LARGE SCALE GENOMIC DNA]</scope>
    <source>
        <strain evidence="3 4">NCTC11842</strain>
    </source>
</reference>
<dbReference type="RefSeq" id="WP_216822632.1">
    <property type="nucleotide sequence ID" value="NZ_DAMAAI010000016.1"/>
</dbReference>
<dbReference type="GO" id="GO:0006813">
    <property type="term" value="P:potassium ion transport"/>
    <property type="evidence" value="ECO:0007669"/>
    <property type="project" value="InterPro"/>
</dbReference>
<dbReference type="GeneID" id="300270028"/>
<organism evidence="3 4">
    <name type="scientific">Pseudomonas luteola</name>
    <dbReference type="NCBI Taxonomy" id="47886"/>
    <lineage>
        <taxon>Bacteria</taxon>
        <taxon>Pseudomonadati</taxon>
        <taxon>Pseudomonadota</taxon>
        <taxon>Gammaproteobacteria</taxon>
        <taxon>Pseudomonadales</taxon>
        <taxon>Pseudomonadaceae</taxon>
        <taxon>Pseudomonas</taxon>
    </lineage>
</organism>
<keyword evidence="1" id="KW-0812">Transmembrane</keyword>
<dbReference type="AlphaFoldDB" id="A0A2X2CEA6"/>
<name>A0A2X2CEA6_PSELU</name>
<evidence type="ECO:0000313" key="4">
    <source>
        <dbReference type="Proteomes" id="UP000250443"/>
    </source>
</evidence>
<feature type="transmembrane region" description="Helical" evidence="1">
    <location>
        <begin position="14"/>
        <end position="33"/>
    </location>
</feature>
<feature type="domain" description="RCK N-terminal" evidence="2">
    <location>
        <begin position="73"/>
        <end position="145"/>
    </location>
</feature>
<evidence type="ECO:0000313" key="3">
    <source>
        <dbReference type="EMBL" id="SPZ05071.1"/>
    </source>
</evidence>
<proteinExistence type="predicted"/>
<protein>
    <submittedName>
        <fullName evidence="3">Sodium/hydrogen exchanger</fullName>
    </submittedName>
</protein>
<dbReference type="EMBL" id="UAUF01000010">
    <property type="protein sequence ID" value="SPZ05071.1"/>
    <property type="molecule type" value="Genomic_DNA"/>
</dbReference>
<dbReference type="Proteomes" id="UP000250443">
    <property type="component" value="Unassembled WGS sequence"/>
</dbReference>
<dbReference type="Pfam" id="PF02254">
    <property type="entry name" value="TrkA_N"/>
    <property type="match status" value="1"/>
</dbReference>
<accession>A0A2X2CEA6</accession>
<sequence length="172" mass="18282">MAMGISLGHVGPEAMGLVTLVGLVTITLSVYMITWSHKLYEVCAPFLTVFERRNPFREIAEDTPGAETRSHSVLVLGLGQFGLRVASGLKAAGLRPLGINFNPEAVRSARDAGFDAIQGDAHDPEFLSHLPLSSFIAGISATPRITEVLTEADGHAAATTALRRLGFEASLL</sequence>
<evidence type="ECO:0000256" key="1">
    <source>
        <dbReference type="SAM" id="Phobius"/>
    </source>
</evidence>